<keyword evidence="6 7" id="KW-0472">Membrane</keyword>
<comment type="caution">
    <text evidence="9">The sequence shown here is derived from an EMBL/GenBank/DDBJ whole genome shotgun (WGS) entry which is preliminary data.</text>
</comment>
<keyword evidence="4 7" id="KW-0812">Transmembrane</keyword>
<evidence type="ECO:0000256" key="3">
    <source>
        <dbReference type="ARBA" id="ARBA00022475"/>
    </source>
</evidence>
<feature type="domain" description="ABC transmembrane type-1" evidence="8">
    <location>
        <begin position="94"/>
        <end position="284"/>
    </location>
</feature>
<gene>
    <name evidence="9" type="ORF">HSCHL_2586</name>
</gene>
<evidence type="ECO:0000256" key="4">
    <source>
        <dbReference type="ARBA" id="ARBA00022692"/>
    </source>
</evidence>
<comment type="subcellular location">
    <subcellularLocation>
        <location evidence="1 7">Cell membrane</location>
        <topology evidence="1 7">Multi-pass membrane protein</topology>
    </subcellularLocation>
</comment>
<feature type="transmembrane region" description="Helical" evidence="7">
    <location>
        <begin position="98"/>
        <end position="122"/>
    </location>
</feature>
<evidence type="ECO:0000313" key="9">
    <source>
        <dbReference type="EMBL" id="PTQ50788.1"/>
    </source>
</evidence>
<dbReference type="InterPro" id="IPR035906">
    <property type="entry name" value="MetI-like_sf"/>
</dbReference>
<organism evidence="9 10">
    <name type="scientific">Hydrogenibacillus schlegelii</name>
    <name type="common">Bacillus schlegelii</name>
    <dbReference type="NCBI Taxonomy" id="1484"/>
    <lineage>
        <taxon>Bacteria</taxon>
        <taxon>Bacillati</taxon>
        <taxon>Bacillota</taxon>
        <taxon>Bacilli</taxon>
        <taxon>Bacillales</taxon>
        <taxon>Bacillales Family X. Incertae Sedis</taxon>
        <taxon>Hydrogenibacillus</taxon>
    </lineage>
</organism>
<feature type="transmembrane region" description="Helical" evidence="7">
    <location>
        <begin position="27"/>
        <end position="48"/>
    </location>
</feature>
<evidence type="ECO:0000313" key="10">
    <source>
        <dbReference type="Proteomes" id="UP000244180"/>
    </source>
</evidence>
<dbReference type="PANTHER" id="PTHR43744">
    <property type="entry name" value="ABC TRANSPORTER PERMEASE PROTEIN MG189-RELATED-RELATED"/>
    <property type="match status" value="1"/>
</dbReference>
<comment type="similarity">
    <text evidence="7">Belongs to the binding-protein-dependent transport system permease family.</text>
</comment>
<dbReference type="InterPro" id="IPR000515">
    <property type="entry name" value="MetI-like"/>
</dbReference>
<feature type="transmembrane region" description="Helical" evidence="7">
    <location>
        <begin position="158"/>
        <end position="183"/>
    </location>
</feature>
<evidence type="ECO:0000259" key="8">
    <source>
        <dbReference type="PROSITE" id="PS50928"/>
    </source>
</evidence>
<evidence type="ECO:0000256" key="6">
    <source>
        <dbReference type="ARBA" id="ARBA00023136"/>
    </source>
</evidence>
<dbReference type="Gene3D" id="1.10.3720.10">
    <property type="entry name" value="MetI-like"/>
    <property type="match status" value="1"/>
</dbReference>
<proteinExistence type="inferred from homology"/>
<sequence length="299" mass="33597">MSKAIGSPNAGIPENAFILERKPKWRFTMFEAGALGFLFLLVAVWTAFPMLWMIGASLKTNVAISNDPLSLWPARPTLEHYRYVWTQVPFARYIVNTFWVSLIVTAAKLGTSVLAAYAFSFYRFRGREVLFYALLLTAFVPFTATMIPNYLLVARLGLLSSVLGVALPQLADGLGIFLLRQAFRSVPLSFYEAARMERVGPLRILWHVLLPLVRPSLVALAILFFINTWNEYFWPFLILKEKSSYTLPIALQMFTNLEGGTNWGAMMAASTLTSLLPLLAYALAQRQIIETFLHSGVKG</sequence>
<feature type="transmembrane region" description="Helical" evidence="7">
    <location>
        <begin position="204"/>
        <end position="226"/>
    </location>
</feature>
<keyword evidence="2 7" id="KW-0813">Transport</keyword>
<evidence type="ECO:0000256" key="2">
    <source>
        <dbReference type="ARBA" id="ARBA00022448"/>
    </source>
</evidence>
<dbReference type="PROSITE" id="PS50928">
    <property type="entry name" value="ABC_TM1"/>
    <property type="match status" value="1"/>
</dbReference>
<dbReference type="GO" id="GO:0005886">
    <property type="term" value="C:plasma membrane"/>
    <property type="evidence" value="ECO:0007669"/>
    <property type="project" value="UniProtKB-SubCell"/>
</dbReference>
<feature type="transmembrane region" description="Helical" evidence="7">
    <location>
        <begin position="129"/>
        <end position="152"/>
    </location>
</feature>
<evidence type="ECO:0000256" key="5">
    <source>
        <dbReference type="ARBA" id="ARBA00022989"/>
    </source>
</evidence>
<dbReference type="PANTHER" id="PTHR43744:SF8">
    <property type="entry name" value="SN-GLYCEROL-3-PHOSPHATE TRANSPORT SYSTEM PERMEASE PROTEIN UGPE"/>
    <property type="match status" value="1"/>
</dbReference>
<dbReference type="SUPFAM" id="SSF161098">
    <property type="entry name" value="MetI-like"/>
    <property type="match status" value="1"/>
</dbReference>
<dbReference type="RefSeq" id="WP_273000872.1">
    <property type="nucleotide sequence ID" value="NZ_PEBV01000076.1"/>
</dbReference>
<dbReference type="CDD" id="cd06261">
    <property type="entry name" value="TM_PBP2"/>
    <property type="match status" value="1"/>
</dbReference>
<accession>A0A2T5G3M5</accession>
<dbReference type="EMBL" id="PEBV01000076">
    <property type="protein sequence ID" value="PTQ50788.1"/>
    <property type="molecule type" value="Genomic_DNA"/>
</dbReference>
<dbReference type="AlphaFoldDB" id="A0A2T5G3M5"/>
<evidence type="ECO:0000256" key="1">
    <source>
        <dbReference type="ARBA" id="ARBA00004651"/>
    </source>
</evidence>
<evidence type="ECO:0000256" key="7">
    <source>
        <dbReference type="RuleBase" id="RU363032"/>
    </source>
</evidence>
<feature type="transmembrane region" description="Helical" evidence="7">
    <location>
        <begin position="263"/>
        <end position="284"/>
    </location>
</feature>
<name>A0A2T5G3M5_HYDSH</name>
<dbReference type="Proteomes" id="UP000244180">
    <property type="component" value="Unassembled WGS sequence"/>
</dbReference>
<protein>
    <submittedName>
        <fullName evidence="9">Permease protein of sugar ABC transporter</fullName>
    </submittedName>
</protein>
<keyword evidence="5 7" id="KW-1133">Transmembrane helix</keyword>
<keyword evidence="3" id="KW-1003">Cell membrane</keyword>
<reference evidence="9 10" key="1">
    <citation type="submission" date="2017-08" db="EMBL/GenBank/DDBJ databases">
        <title>Burning lignite coal seam in the remote Altai Mountains harbors a hydrogen-driven thermophilic microbial community.</title>
        <authorList>
            <person name="Kadnikov V.V."/>
            <person name="Mardanov A.V."/>
            <person name="Ivasenko D."/>
            <person name="Beletsky A.V."/>
            <person name="Karnachuk O.V."/>
            <person name="Ravin N.V."/>
        </authorList>
    </citation>
    <scope>NUCLEOTIDE SEQUENCE [LARGE SCALE GENOMIC DNA]</scope>
    <source>
        <strain evidence="9">AL33</strain>
    </source>
</reference>
<dbReference type="Pfam" id="PF00528">
    <property type="entry name" value="BPD_transp_1"/>
    <property type="match status" value="1"/>
</dbReference>
<dbReference type="GO" id="GO:0055085">
    <property type="term" value="P:transmembrane transport"/>
    <property type="evidence" value="ECO:0007669"/>
    <property type="project" value="InterPro"/>
</dbReference>